<protein>
    <submittedName>
        <fullName evidence="1">Molybdopterin-binding oxidoreductase</fullName>
    </submittedName>
</protein>
<evidence type="ECO:0000313" key="2">
    <source>
        <dbReference type="EMBL" id="MEL3920349.1"/>
    </source>
</evidence>
<evidence type="ECO:0000313" key="4">
    <source>
        <dbReference type="Proteomes" id="UP001491613"/>
    </source>
</evidence>
<dbReference type="RefSeq" id="WP_026457380.1">
    <property type="nucleotide sequence ID" value="NZ_JAAKKI010000029.1"/>
</dbReference>
<comment type="caution">
    <text evidence="1">The sequence shown here is derived from an EMBL/GenBank/DDBJ whole genome shotgun (WGS) entry which is preliminary data.</text>
</comment>
<evidence type="ECO:0000313" key="1">
    <source>
        <dbReference type="EMBL" id="KXU80125.1"/>
    </source>
</evidence>
<dbReference type="EMBL" id="JMGO02000005">
    <property type="protein sequence ID" value="KXU80125.1"/>
    <property type="molecule type" value="Genomic_DNA"/>
</dbReference>
<dbReference type="Proteomes" id="UP001491613">
    <property type="component" value="Unassembled WGS sequence"/>
</dbReference>
<reference evidence="1 3" key="1">
    <citation type="submission" date="2016-02" db="EMBL/GenBank/DDBJ databases">
        <title>Draft genome sequence of Aeromonas trota strain 1999lcr isolated from cerebrospinal fluid (CSF).</title>
        <authorList>
            <person name="Dallagassa C.B."/>
            <person name="Prediger K.C."/>
            <person name="Weiss V.A."/>
            <person name="Assis F.E."/>
            <person name="Baura V."/>
            <person name="Cruz L.M."/>
            <person name="Souza E.M."/>
            <person name="Pedrosa F.O."/>
            <person name="Fadel-Picheth C.M."/>
        </authorList>
    </citation>
    <scope>NUCLEOTIDE SEQUENCE [LARGE SCALE GENOMIC DNA]</scope>
    <source>
        <strain evidence="1 3">1999lcr</strain>
    </source>
</reference>
<accession>A0A175VHC6</accession>
<keyword evidence="4" id="KW-1185">Reference proteome</keyword>
<gene>
    <name evidence="1" type="ORF">LCR_15105</name>
    <name evidence="2" type="ORF">V1482_13120</name>
</gene>
<dbReference type="Proteomes" id="UP000078435">
    <property type="component" value="Unassembled WGS sequence"/>
</dbReference>
<organism evidence="1 3">
    <name type="scientific">Aeromonas enteropelogenes</name>
    <name type="common">Aeromonas trota</name>
    <dbReference type="NCBI Taxonomy" id="29489"/>
    <lineage>
        <taxon>Bacteria</taxon>
        <taxon>Pseudomonadati</taxon>
        <taxon>Pseudomonadota</taxon>
        <taxon>Gammaproteobacteria</taxon>
        <taxon>Aeromonadales</taxon>
        <taxon>Aeromonadaceae</taxon>
        <taxon>Aeromonas</taxon>
    </lineage>
</organism>
<dbReference type="SUPFAM" id="SSF56524">
    <property type="entry name" value="Oxidoreductase molybdopterin-binding domain"/>
    <property type="match status" value="1"/>
</dbReference>
<evidence type="ECO:0000313" key="3">
    <source>
        <dbReference type="Proteomes" id="UP000078435"/>
    </source>
</evidence>
<dbReference type="AlphaFoldDB" id="A0A175VHC6"/>
<name>A0A175VHC6_AEREN</name>
<dbReference type="Gene3D" id="3.90.420.10">
    <property type="entry name" value="Oxidoreductase, molybdopterin-binding domain"/>
    <property type="match status" value="1"/>
</dbReference>
<sequence>MKLLGWIPVLYALLALPVAVAETLSGPVILSVSGNIKSTEDVGGKVQFDLARLQALPQHEIVTGNPWVDKPHTYRGPKLSDVLAAVGADGDNITLTALNSYQIGIEWSKVAKYDPILAWEDDGVVMRVRDKGPLWFMLPLDQYPELKRSEYTDMMIWQLGSIDIQH</sequence>
<dbReference type="InterPro" id="IPR036374">
    <property type="entry name" value="OxRdtase_Mopterin-bd_sf"/>
</dbReference>
<dbReference type="EMBL" id="JAZDDP010000005">
    <property type="protein sequence ID" value="MEL3920349.1"/>
    <property type="molecule type" value="Genomic_DNA"/>
</dbReference>
<reference evidence="2 4" key="2">
    <citation type="submission" date="2024-01" db="EMBL/GenBank/DDBJ databases">
        <title>Horizontal gene transfer in Aeromonas trota.</title>
        <authorList>
            <person name="Otero Olarra J.E."/>
            <person name="Perez Valdespino A."/>
        </authorList>
    </citation>
    <scope>NUCLEOTIDE SEQUENCE [LARGE SCALE GENOMIC DNA]</scope>
    <source>
        <strain evidence="2 4">9.1</strain>
    </source>
</reference>
<proteinExistence type="predicted"/>